<dbReference type="PIRSF" id="PIRSF005215">
    <property type="entry name" value="TehB"/>
    <property type="match status" value="1"/>
</dbReference>
<dbReference type="Pfam" id="PF09313">
    <property type="entry name" value="TehB-like"/>
    <property type="match status" value="1"/>
</dbReference>
<dbReference type="SUPFAM" id="SSF53335">
    <property type="entry name" value="S-adenosyl-L-methionine-dependent methyltransferases"/>
    <property type="match status" value="1"/>
</dbReference>
<feature type="domain" description="Tellurite resistance methyltransferase TehB-like" evidence="1">
    <location>
        <begin position="92"/>
        <end position="289"/>
    </location>
</feature>
<dbReference type="OrthoDB" id="9804312at2"/>
<dbReference type="KEGG" id="zpl:ZBT109_2556"/>
<dbReference type="PANTHER" id="PTHR43861">
    <property type="entry name" value="TRANS-ACONITATE 2-METHYLTRANSFERASE-RELATED"/>
    <property type="match status" value="1"/>
</dbReference>
<proteinExistence type="predicted"/>
<dbReference type="InterPro" id="IPR015392">
    <property type="entry name" value="TehB/YeaR-like_dom"/>
</dbReference>
<dbReference type="SUPFAM" id="SSF51197">
    <property type="entry name" value="Clavaminate synthase-like"/>
    <property type="match status" value="1"/>
</dbReference>
<name>A0A348HI34_9GAMM</name>
<dbReference type="Proteomes" id="UP000267342">
    <property type="component" value="Chromosome"/>
</dbReference>
<gene>
    <name evidence="3" type="ORF">ZBT109_2556</name>
</gene>
<dbReference type="InterPro" id="IPR029063">
    <property type="entry name" value="SAM-dependent_MTases_sf"/>
</dbReference>
<evidence type="ECO:0000259" key="1">
    <source>
        <dbReference type="Pfam" id="PF03848"/>
    </source>
</evidence>
<dbReference type="NCBIfam" id="NF008405">
    <property type="entry name" value="PRK11207.1"/>
    <property type="match status" value="1"/>
</dbReference>
<dbReference type="PANTHER" id="PTHR43861:SF1">
    <property type="entry name" value="TRANS-ACONITATE 2-METHYLTRANSFERASE"/>
    <property type="match status" value="1"/>
</dbReference>
<dbReference type="Pfam" id="PF03848">
    <property type="entry name" value="TehB"/>
    <property type="match status" value="1"/>
</dbReference>
<evidence type="ECO:0000313" key="3">
    <source>
        <dbReference type="EMBL" id="BBG31286.1"/>
    </source>
</evidence>
<dbReference type="InterPro" id="IPR014710">
    <property type="entry name" value="RmlC-like_jellyroll"/>
</dbReference>
<evidence type="ECO:0000313" key="4">
    <source>
        <dbReference type="Proteomes" id="UP000267342"/>
    </source>
</evidence>
<dbReference type="AlphaFoldDB" id="A0A348HI34"/>
<feature type="domain" description="TehB/YeaR-like" evidence="2">
    <location>
        <begin position="10"/>
        <end position="89"/>
    </location>
</feature>
<dbReference type="RefSeq" id="WP_027705002.1">
    <property type="nucleotide sequence ID" value="NZ_AP018933.1"/>
</dbReference>
<dbReference type="InterPro" id="IPR004537">
    <property type="entry name" value="Tellurite-R_MeTrfase_TehB"/>
</dbReference>
<dbReference type="GO" id="GO:0046690">
    <property type="term" value="P:response to tellurium ion"/>
    <property type="evidence" value="ECO:0007669"/>
    <property type="project" value="InterPro"/>
</dbReference>
<evidence type="ECO:0000259" key="2">
    <source>
        <dbReference type="Pfam" id="PF09313"/>
    </source>
</evidence>
<keyword evidence="4" id="KW-1185">Reference proteome</keyword>
<dbReference type="Gene3D" id="2.60.120.10">
    <property type="entry name" value="Jelly Rolls"/>
    <property type="match status" value="1"/>
</dbReference>
<protein>
    <submittedName>
        <fullName evidence="3">Tellurite resistance protein TehB</fullName>
    </submittedName>
</protein>
<dbReference type="Gene3D" id="3.40.50.150">
    <property type="entry name" value="Vaccinia Virus protein VP39"/>
    <property type="match status" value="1"/>
</dbReference>
<dbReference type="NCBIfam" id="NF008992">
    <property type="entry name" value="PRK12335.1"/>
    <property type="match status" value="1"/>
</dbReference>
<dbReference type="EMBL" id="AP018933">
    <property type="protein sequence ID" value="BBG31286.1"/>
    <property type="molecule type" value="Genomic_DNA"/>
</dbReference>
<sequence length="294" mass="32738">MTSSLKCSQTLPEWTAATLPAALRERHCAPEGQSAQLRVLAGTLTMEWLDDTDQVTATYKASAQQPLPLMPPHQAHRIVSVSDDLRCQLSLFCALEDYGHLKYGMTRTHSEVIKAFQHTETQAPLRVLDLGCGGGRNTLYMALKGHRVTALDHNINSLESLATVVHNEALEKRVDIHQVDLNQYAVSGEYDIMISTVVMMFLQPGTPERLIHEMQAHTAPGGYNLIVAAMSTDDYPCTMPFPFTFGIGQLSRLYTDAGWTLERYNEDVGELHRTDAQGNRIKLRFATLLARCPI</sequence>
<dbReference type="STRING" id="1123510.GCA_000620025_01721"/>
<dbReference type="InterPro" id="IPR014431">
    <property type="entry name" value="Tellurite-R_TehB-2"/>
</dbReference>
<accession>A0A348HI34</accession>
<dbReference type="GO" id="GO:0008757">
    <property type="term" value="F:S-adenosylmethionine-dependent methyltransferase activity"/>
    <property type="evidence" value="ECO:0007669"/>
    <property type="project" value="InterPro"/>
</dbReference>
<dbReference type="NCBIfam" id="TIGR00477">
    <property type="entry name" value="tehB"/>
    <property type="match status" value="1"/>
</dbReference>
<dbReference type="GO" id="GO:0005737">
    <property type="term" value="C:cytoplasm"/>
    <property type="evidence" value="ECO:0007669"/>
    <property type="project" value="InterPro"/>
</dbReference>
<dbReference type="CDD" id="cd02440">
    <property type="entry name" value="AdoMet_MTases"/>
    <property type="match status" value="1"/>
</dbReference>
<organism evidence="3 4">
    <name type="scientific">Zymobacter palmae</name>
    <dbReference type="NCBI Taxonomy" id="33074"/>
    <lineage>
        <taxon>Bacteria</taxon>
        <taxon>Pseudomonadati</taxon>
        <taxon>Pseudomonadota</taxon>
        <taxon>Gammaproteobacteria</taxon>
        <taxon>Oceanospirillales</taxon>
        <taxon>Halomonadaceae</taxon>
        <taxon>Zymobacter group</taxon>
        <taxon>Zymobacter</taxon>
    </lineage>
</organism>
<dbReference type="InterPro" id="IPR015985">
    <property type="entry name" value="TehB-like_dom"/>
</dbReference>
<reference evidence="3 4" key="1">
    <citation type="submission" date="2018-09" db="EMBL/GenBank/DDBJ databases">
        <title>Zymobacter palmae IAM14233 (=T109) whole genome analysis.</title>
        <authorList>
            <person name="Yanase H."/>
        </authorList>
    </citation>
    <scope>NUCLEOTIDE SEQUENCE [LARGE SCALE GENOMIC DNA]</scope>
    <source>
        <strain evidence="3 4">IAM14233</strain>
    </source>
</reference>